<dbReference type="OrthoDB" id="5600793at2"/>
<name>A0A0A7EK66_9GAMM</name>
<accession>A0A0A7EK66</accession>
<dbReference type="STRING" id="1348114.OM33_11080"/>
<evidence type="ECO:0000313" key="2">
    <source>
        <dbReference type="Proteomes" id="UP000030341"/>
    </source>
</evidence>
<proteinExistence type="predicted"/>
<evidence type="ECO:0000313" key="1">
    <source>
        <dbReference type="EMBL" id="AIY66362.1"/>
    </source>
</evidence>
<sequence length="75" mass="8734">MVSKTYYFALNLNYDECMAYYEGHYTQVQVLSDCGKTIRFDASKLRPFVSSIGIKGRFRIHLTAENKFISLEKII</sequence>
<dbReference type="Pfam" id="PF11197">
    <property type="entry name" value="DUF2835"/>
    <property type="match status" value="1"/>
</dbReference>
<keyword evidence="2" id="KW-1185">Reference proteome</keyword>
<evidence type="ECO:0008006" key="3">
    <source>
        <dbReference type="Google" id="ProtNLM"/>
    </source>
</evidence>
<dbReference type="EMBL" id="CP009888">
    <property type="protein sequence ID" value="AIY66362.1"/>
    <property type="molecule type" value="Genomic_DNA"/>
</dbReference>
<reference evidence="1 2" key="1">
    <citation type="submission" date="2014-11" db="EMBL/GenBank/DDBJ databases">
        <title>Complete Genome Sequence of Pseudoalteromonas sp. Strain OCN003 Isolated from Kaneohe Bay, Oahu, Hawaii.</title>
        <authorList>
            <person name="Beurmann S."/>
            <person name="Videau P."/>
            <person name="Ushijima B."/>
            <person name="Smith A.M."/>
            <person name="Aeby G.S."/>
            <person name="Callahan S.M."/>
            <person name="Belcaid M."/>
        </authorList>
    </citation>
    <scope>NUCLEOTIDE SEQUENCE [LARGE SCALE GENOMIC DNA]</scope>
    <source>
        <strain evidence="1 2">OCN003</strain>
    </source>
</reference>
<dbReference type="KEGG" id="pseo:OM33_11080"/>
<dbReference type="RefSeq" id="WP_038643287.1">
    <property type="nucleotide sequence ID" value="NZ_CP009888.1"/>
</dbReference>
<dbReference type="AlphaFoldDB" id="A0A0A7EK66"/>
<dbReference type="eggNOG" id="ENOG50305X4">
    <property type="taxonomic scope" value="Bacteria"/>
</dbReference>
<gene>
    <name evidence="1" type="ORF">OM33_11080</name>
</gene>
<organism evidence="1 2">
    <name type="scientific">Pseudoalteromonas piratica</name>
    <dbReference type="NCBI Taxonomy" id="1348114"/>
    <lineage>
        <taxon>Bacteria</taxon>
        <taxon>Pseudomonadati</taxon>
        <taxon>Pseudomonadota</taxon>
        <taxon>Gammaproteobacteria</taxon>
        <taxon>Alteromonadales</taxon>
        <taxon>Pseudoalteromonadaceae</taxon>
        <taxon>Pseudoalteromonas</taxon>
    </lineage>
</organism>
<protein>
    <recommendedName>
        <fullName evidence="3">Topoisomerase II</fullName>
    </recommendedName>
</protein>
<dbReference type="InterPro" id="IPR021363">
    <property type="entry name" value="DUF2835"/>
</dbReference>
<dbReference type="Proteomes" id="UP000030341">
    <property type="component" value="Chromosome 1"/>
</dbReference>
<dbReference type="HOGENOM" id="CLU_185065_1_1_6"/>